<name>A0A975TYR1_9RHOB</name>
<dbReference type="EMBL" id="JAIMBW010000001">
    <property type="protein sequence ID" value="MBY4893202.1"/>
    <property type="molecule type" value="Genomic_DNA"/>
</dbReference>
<dbReference type="Gene3D" id="1.20.1420.30">
    <property type="entry name" value="NCX, central ion-binding region"/>
    <property type="match status" value="1"/>
</dbReference>
<dbReference type="PANTHER" id="PTHR10846:SF8">
    <property type="entry name" value="INNER MEMBRANE PROTEIN YRBG"/>
    <property type="match status" value="1"/>
</dbReference>
<dbReference type="InterPro" id="IPR044880">
    <property type="entry name" value="NCX_ion-bd_dom_sf"/>
</dbReference>
<dbReference type="InterPro" id="IPR004837">
    <property type="entry name" value="NaCa_Exmemb"/>
</dbReference>
<dbReference type="InterPro" id="IPR004481">
    <property type="entry name" value="K/Na/Ca-exchanger"/>
</dbReference>
<evidence type="ECO:0000256" key="4">
    <source>
        <dbReference type="ARBA" id="ARBA00023136"/>
    </source>
</evidence>
<feature type="domain" description="Sodium/calcium exchanger membrane region" evidence="6">
    <location>
        <begin position="162"/>
        <end position="302"/>
    </location>
</feature>
<evidence type="ECO:0000256" key="5">
    <source>
        <dbReference type="SAM" id="Phobius"/>
    </source>
</evidence>
<gene>
    <name evidence="7" type="ORF">KUL25_10540</name>
</gene>
<comment type="subcellular location">
    <subcellularLocation>
        <location evidence="1">Membrane</location>
        <topology evidence="1">Multi-pass membrane protein</topology>
    </subcellularLocation>
</comment>
<keyword evidence="8" id="KW-1185">Reference proteome</keyword>
<feature type="transmembrane region" description="Helical" evidence="5">
    <location>
        <begin position="285"/>
        <end position="302"/>
    </location>
</feature>
<dbReference type="GO" id="GO:0005262">
    <property type="term" value="F:calcium channel activity"/>
    <property type="evidence" value="ECO:0007669"/>
    <property type="project" value="TreeGrafter"/>
</dbReference>
<feature type="transmembrane region" description="Helical" evidence="5">
    <location>
        <begin position="226"/>
        <end position="249"/>
    </location>
</feature>
<keyword evidence="3 5" id="KW-1133">Transmembrane helix</keyword>
<keyword evidence="2 5" id="KW-0812">Transmembrane</keyword>
<feature type="transmembrane region" description="Helical" evidence="5">
    <location>
        <begin position="33"/>
        <end position="54"/>
    </location>
</feature>
<proteinExistence type="predicted"/>
<feature type="transmembrane region" description="Helical" evidence="5">
    <location>
        <begin position="197"/>
        <end position="220"/>
    </location>
</feature>
<keyword evidence="4 5" id="KW-0472">Membrane</keyword>
<feature type="transmembrane region" description="Helical" evidence="5">
    <location>
        <begin position="96"/>
        <end position="117"/>
    </location>
</feature>
<dbReference type="GO" id="GO:0006874">
    <property type="term" value="P:intracellular calcium ion homeostasis"/>
    <property type="evidence" value="ECO:0007669"/>
    <property type="project" value="TreeGrafter"/>
</dbReference>
<feature type="transmembrane region" description="Helical" evidence="5">
    <location>
        <begin position="163"/>
        <end position="185"/>
    </location>
</feature>
<dbReference type="GO" id="GO:0005886">
    <property type="term" value="C:plasma membrane"/>
    <property type="evidence" value="ECO:0007669"/>
    <property type="project" value="TreeGrafter"/>
</dbReference>
<dbReference type="GO" id="GO:0008273">
    <property type="term" value="F:calcium, potassium:sodium antiporter activity"/>
    <property type="evidence" value="ECO:0007669"/>
    <property type="project" value="TreeGrafter"/>
</dbReference>
<evidence type="ECO:0000256" key="1">
    <source>
        <dbReference type="ARBA" id="ARBA00004141"/>
    </source>
</evidence>
<protein>
    <submittedName>
        <fullName evidence="7">Sodium:calcium antiporter</fullName>
    </submittedName>
</protein>
<reference evidence="7 8" key="1">
    <citation type="submission" date="2021-07" db="EMBL/GenBank/DDBJ databases">
        <title>Karlodiniumbacter phycospheric gen. nov., sp. nov., a phycosphere bacterium isolated from karlodinium veneficum.</title>
        <authorList>
            <person name="Peng Y."/>
            <person name="Jiang L."/>
            <person name="Lee J."/>
        </authorList>
    </citation>
    <scope>NUCLEOTIDE SEQUENCE</scope>
    <source>
        <strain evidence="7 8">N5</strain>
    </source>
</reference>
<feature type="transmembrane region" description="Helical" evidence="5">
    <location>
        <begin position="261"/>
        <end position="279"/>
    </location>
</feature>
<feature type="transmembrane region" description="Helical" evidence="5">
    <location>
        <begin position="124"/>
        <end position="143"/>
    </location>
</feature>
<organism evidence="7">
    <name type="scientific">Gymnodinialimonas phycosphaerae</name>
    <dbReference type="NCBI Taxonomy" id="2841589"/>
    <lineage>
        <taxon>Bacteria</taxon>
        <taxon>Pseudomonadati</taxon>
        <taxon>Pseudomonadota</taxon>
        <taxon>Alphaproteobacteria</taxon>
        <taxon>Rhodobacterales</taxon>
        <taxon>Paracoccaceae</taxon>
        <taxon>Gymnodinialimonas</taxon>
    </lineage>
</organism>
<dbReference type="PANTHER" id="PTHR10846">
    <property type="entry name" value="SODIUM/POTASSIUM/CALCIUM EXCHANGER"/>
    <property type="match status" value="1"/>
</dbReference>
<dbReference type="AlphaFoldDB" id="A0A975TYR1"/>
<accession>A0A975TYR1</accession>
<feature type="transmembrane region" description="Helical" evidence="5">
    <location>
        <begin position="66"/>
        <end position="90"/>
    </location>
</feature>
<evidence type="ECO:0000256" key="3">
    <source>
        <dbReference type="ARBA" id="ARBA00022989"/>
    </source>
</evidence>
<sequence>MDYLLVVLGLALLVAGGEVLVRGALGLSVRFRMSPAVIGAVVMGFGTSTPELAASLSAALAGAPGLALGNVIGSNVANVALILAASAVIVPLVARIGWAEAIAVAAATLGMIAVIILGGIGPVLGAMFLGILAIFLWVSVRGGEVALSEQETEAAPGRLGQSLIFVTVGLVLLIGGAQALVSGTVDIAEAFGVPPSVIRLTVVAIGTSLPELAASLSAAVRGQGGLALGNIVGSNSFNVLGILGITALVHPIAVPPSLDMAEVWALAITGAALLVLGLWGRVPRAAGALGLAGYAGYMWLVIA</sequence>
<evidence type="ECO:0000259" key="6">
    <source>
        <dbReference type="Pfam" id="PF01699"/>
    </source>
</evidence>
<dbReference type="Pfam" id="PF01699">
    <property type="entry name" value="Na_Ca_ex"/>
    <property type="match status" value="2"/>
</dbReference>
<dbReference type="Proteomes" id="UP000693972">
    <property type="component" value="Unassembled WGS sequence"/>
</dbReference>
<evidence type="ECO:0000256" key="2">
    <source>
        <dbReference type="ARBA" id="ARBA00022692"/>
    </source>
</evidence>
<evidence type="ECO:0000313" key="8">
    <source>
        <dbReference type="Proteomes" id="UP000693972"/>
    </source>
</evidence>
<feature type="domain" description="Sodium/calcium exchanger membrane region" evidence="6">
    <location>
        <begin position="3"/>
        <end position="140"/>
    </location>
</feature>
<evidence type="ECO:0000313" key="7">
    <source>
        <dbReference type="EMBL" id="QXL89895.1"/>
    </source>
</evidence>
<dbReference type="EMBL" id="CP078073">
    <property type="protein sequence ID" value="QXL89895.1"/>
    <property type="molecule type" value="Genomic_DNA"/>
</dbReference>